<evidence type="ECO:0008006" key="3">
    <source>
        <dbReference type="Google" id="ProtNLM"/>
    </source>
</evidence>
<accession>A0A4R0UY41</accession>
<gene>
    <name evidence="1" type="ORF">MCC10102_0897</name>
</gene>
<organism evidence="1 2">
    <name type="scientific">Bifidobacterium longum subsp. longum</name>
    <dbReference type="NCBI Taxonomy" id="1679"/>
    <lineage>
        <taxon>Bacteria</taxon>
        <taxon>Bacillati</taxon>
        <taxon>Actinomycetota</taxon>
        <taxon>Actinomycetes</taxon>
        <taxon>Bifidobacteriales</taxon>
        <taxon>Bifidobacteriaceae</taxon>
        <taxon>Bifidobacterium</taxon>
    </lineage>
</organism>
<proteinExistence type="predicted"/>
<evidence type="ECO:0000313" key="1">
    <source>
        <dbReference type="EMBL" id="TCF46246.1"/>
    </source>
</evidence>
<name>A0A4R0UY41_BIFLL</name>
<dbReference type="AlphaFoldDB" id="A0A4R0UY41"/>
<reference evidence="1 2" key="1">
    <citation type="journal article" date="2018" name="Sci. Rep.">
        <title>Genomic diversity and distribution of Bifidobacterium longum subsp. longum across the human lifespan.</title>
        <authorList>
            <person name="Odamaki T."/>
            <person name="Bottacini F."/>
            <person name="Kato K."/>
            <person name="Mitsuyama E."/>
            <person name="Yoshida K."/>
            <person name="Horigome A."/>
            <person name="Xiao J.Z."/>
            <person name="van Sinderen D."/>
        </authorList>
    </citation>
    <scope>NUCLEOTIDE SEQUENCE [LARGE SCALE GENOMIC DNA]</scope>
    <source>
        <strain evidence="1 2">MCC10102</strain>
    </source>
</reference>
<dbReference type="InterPro" id="IPR029063">
    <property type="entry name" value="SAM-dependent_MTases_sf"/>
</dbReference>
<sequence length="38" mass="4330">MRNIKDTQNFLHSKELVRHLIGICNIKLDDVVIEIGPG</sequence>
<dbReference type="Proteomes" id="UP000292692">
    <property type="component" value="Unassembled WGS sequence"/>
</dbReference>
<dbReference type="Gene3D" id="3.40.50.150">
    <property type="entry name" value="Vaccinia Virus protein VP39"/>
    <property type="match status" value="1"/>
</dbReference>
<protein>
    <recommendedName>
        <fullName evidence="3">16S rRNA (Adenine(1518)-N(6)/adenine(1519)-N(6))-dimethyltransferase</fullName>
    </recommendedName>
</protein>
<comment type="caution">
    <text evidence="1">The sequence shown here is derived from an EMBL/GenBank/DDBJ whole genome shotgun (WGS) entry which is preliminary data.</text>
</comment>
<evidence type="ECO:0000313" key="2">
    <source>
        <dbReference type="Proteomes" id="UP000292692"/>
    </source>
</evidence>
<dbReference type="EMBL" id="SHSV01000014">
    <property type="protein sequence ID" value="TCF46246.1"/>
    <property type="molecule type" value="Genomic_DNA"/>
</dbReference>